<dbReference type="GO" id="GO:0006396">
    <property type="term" value="P:RNA processing"/>
    <property type="evidence" value="ECO:0007669"/>
    <property type="project" value="InterPro"/>
</dbReference>
<dbReference type="Pfam" id="PF12770">
    <property type="entry name" value="CHAT"/>
    <property type="match status" value="1"/>
</dbReference>
<dbReference type="InterPro" id="IPR024983">
    <property type="entry name" value="CHAT_dom"/>
</dbReference>
<name>A0A6S6UEX5_9GAMM</name>
<accession>A0A6S6UEX5</accession>
<protein>
    <submittedName>
        <fullName evidence="3">AAA ATPase domain-containing protein</fullName>
    </submittedName>
</protein>
<dbReference type="InterPro" id="IPR027417">
    <property type="entry name" value="P-loop_NTPase"/>
</dbReference>
<reference evidence="3" key="1">
    <citation type="submission" date="2020-01" db="EMBL/GenBank/DDBJ databases">
        <authorList>
            <person name="Meier V. D."/>
            <person name="Meier V D."/>
        </authorList>
    </citation>
    <scope>NUCLEOTIDE SEQUENCE</scope>
    <source>
        <strain evidence="3">HLG_WM_MAG_09</strain>
    </source>
</reference>
<dbReference type="PANTHER" id="PTHR26312:SF132">
    <property type="entry name" value="OS01G0855200 PROTEIN"/>
    <property type="match status" value="1"/>
</dbReference>
<dbReference type="Gene3D" id="3.40.50.300">
    <property type="entry name" value="P-loop containing nucleotide triphosphate hydrolases"/>
    <property type="match status" value="1"/>
</dbReference>
<dbReference type="Pfam" id="PF13431">
    <property type="entry name" value="TPR_17"/>
    <property type="match status" value="1"/>
</dbReference>
<dbReference type="Gene3D" id="1.25.40.10">
    <property type="entry name" value="Tetratricopeptide repeat domain"/>
    <property type="match status" value="3"/>
</dbReference>
<organism evidence="3">
    <name type="scientific">uncultured Thiotrichaceae bacterium</name>
    <dbReference type="NCBI Taxonomy" id="298394"/>
    <lineage>
        <taxon>Bacteria</taxon>
        <taxon>Pseudomonadati</taxon>
        <taxon>Pseudomonadota</taxon>
        <taxon>Gammaproteobacteria</taxon>
        <taxon>Thiotrichales</taxon>
        <taxon>Thiotrichaceae</taxon>
        <taxon>environmental samples</taxon>
    </lineage>
</organism>
<proteinExistence type="predicted"/>
<dbReference type="Pfam" id="PF13191">
    <property type="entry name" value="AAA_16"/>
    <property type="match status" value="1"/>
</dbReference>
<dbReference type="SUPFAM" id="SSF52540">
    <property type="entry name" value="P-loop containing nucleoside triphosphate hydrolases"/>
    <property type="match status" value="1"/>
</dbReference>
<dbReference type="InterPro" id="IPR011990">
    <property type="entry name" value="TPR-like_helical_dom_sf"/>
</dbReference>
<feature type="domain" description="Orc1-like AAA ATPase" evidence="2">
    <location>
        <begin position="379"/>
        <end position="498"/>
    </location>
</feature>
<evidence type="ECO:0000313" key="3">
    <source>
        <dbReference type="EMBL" id="CAA6830589.1"/>
    </source>
</evidence>
<dbReference type="InterPro" id="IPR041664">
    <property type="entry name" value="AAA_16"/>
</dbReference>
<dbReference type="EMBL" id="CACVAT010000603">
    <property type="protein sequence ID" value="CAA6830589.1"/>
    <property type="molecule type" value="Genomic_DNA"/>
</dbReference>
<dbReference type="InterPro" id="IPR003107">
    <property type="entry name" value="HAT"/>
</dbReference>
<dbReference type="SUPFAM" id="SSF81901">
    <property type="entry name" value="HCP-like"/>
    <property type="match status" value="1"/>
</dbReference>
<dbReference type="SUPFAM" id="SSF48452">
    <property type="entry name" value="TPR-like"/>
    <property type="match status" value="1"/>
</dbReference>
<sequence>MKLIVSAIDESTLQFELDDVFSPLKKSRSVNADDIKSLQVCCDSYQAVLNQPGNTDTLRTIGFQLYQIFHPHTSLMAQWLEVSGARQLEISTSPNPSDLQRLLLNLPWEVMARDNQFLAEEGQYYEVTRRIGVANPGAAEAQYKDLTLAFMAADPDFKSGLNYEAEEQAILKATRKTKNLNLWVDDSGNLDSLVQRISDSEHCDMVHLSCHGVHDEQRGIVLQLEDEAYGLQEVAAGDFGALARQISCLFLSACHSAEVTDTLPFAMQLAQVGIPNVIGWDGPVADDTASVFAAQVYHALMQQMPVPAACAAARKHLLEQHLETNKHSHWHLGRVYLNVEGGKPLTEKKKPTSPKRRGKSFHALLDTRKKVVPVASKETFVGRRKQTKQALKALDDQSIPGVLLTGIGGSGKSSLAARIVHRQEPAYKAAIIYQDYSEIAILGELKQFIPVAQRAEDYPRYLADIRENPEFFADNLVEILEEHLSDNPVILVVDDLEQHVLEALTDSSVEGKVVVKAHYQAPLFALIDAFERADTQSRLLLTSRHQFYLADDYGNDKTAGLQVIDVPDMNPTEQEKHWLALVQSGVVTENRDEARDSEFLEQIREVCLGNPGLQDVLYQPLLKGEFAVLEAVLVKLRAYHAGSAGDDPVTNVADVDKYLQRIALEDYYKALSNTERECLRVLSLFDFAVPEELLVQAEAKLGIGDARAAMQRLDDFGLLTHWQGEGVEGHISCYGLARKIVEPLGREDRHFIATVCAPLLWGIWFEAQVTEFLKENSGNSHYFGKSIIESLSYLAKEYPLRINGYHALPFKQYEFQRIGYFQKLCIENSEHHLEKLGASSEHFVDLLELSISLSIFEKLRISYACLGSLNEFQIKELIRILEEERSKWKPLIDQHASDFTKIVLEMFSGSHLLVRAYRLYSSDVKAEQLQIIESVTIANEEDKLIAAIKLAQKAERKAAAYSEYAKFLSDQKQDYVEAEVMYIRAVEADPNHANNLGNYANFLQNQKQDYVEAEAMYIRAVEADPNHAHWLGVFANFLQNQKQDYVEAEAMYIRAVEADPNHANNLGNYANFLKNQKQDYVEAEAMYIRAVEADPNNADILGNYAYFLENQKQDYVEAEVMYIRAVEADPNHANNLGNYALFLKNQKQDYVEAEVMYIRAVEAGPNDAHWLGAYATFLKNQKQDYVEAEAMYIRAVEADPNHAGILEDFAIFLQIYKQDCEQAKVMYSRAIDANPNNANCLGNYAQLLFSSQNPEALHHLEKAENQPDLDPDLKLELAFYRYAHCPPHNLTPVKQQLQSGSRSIDWNLSANVKRATEDHHPHPELLAAIAQVISGEQPIETLNTHPEWTQNS</sequence>
<evidence type="ECO:0000259" key="1">
    <source>
        <dbReference type="Pfam" id="PF12770"/>
    </source>
</evidence>
<gene>
    <name evidence="3" type="ORF">HELGO_WM25986</name>
</gene>
<dbReference type="PANTHER" id="PTHR26312">
    <property type="entry name" value="TETRATRICOPEPTIDE REPEAT PROTEIN 5"/>
    <property type="match status" value="1"/>
</dbReference>
<evidence type="ECO:0000259" key="2">
    <source>
        <dbReference type="Pfam" id="PF13191"/>
    </source>
</evidence>
<dbReference type="SMART" id="SM00386">
    <property type="entry name" value="HAT"/>
    <property type="match status" value="6"/>
</dbReference>
<feature type="domain" description="CHAT" evidence="1">
    <location>
        <begin position="101"/>
        <end position="330"/>
    </location>
</feature>